<evidence type="ECO:0000313" key="1">
    <source>
        <dbReference type="EMBL" id="PMS20062.1"/>
    </source>
</evidence>
<gene>
    <name evidence="1" type="ORF">C0Z18_11640</name>
</gene>
<dbReference type="AlphaFoldDB" id="A0A2N7VSF2"/>
<protein>
    <submittedName>
        <fullName evidence="1">Uncharacterized protein</fullName>
    </submittedName>
</protein>
<dbReference type="EMBL" id="PNYA01000009">
    <property type="protein sequence ID" value="PMS20062.1"/>
    <property type="molecule type" value="Genomic_DNA"/>
</dbReference>
<organism evidence="1 2">
    <name type="scientific">Trinickia dabaoshanensis</name>
    <dbReference type="NCBI Taxonomy" id="564714"/>
    <lineage>
        <taxon>Bacteria</taxon>
        <taxon>Pseudomonadati</taxon>
        <taxon>Pseudomonadota</taxon>
        <taxon>Betaproteobacteria</taxon>
        <taxon>Burkholderiales</taxon>
        <taxon>Burkholderiaceae</taxon>
        <taxon>Trinickia</taxon>
    </lineage>
</organism>
<name>A0A2N7VSF2_9BURK</name>
<proteinExistence type="predicted"/>
<comment type="caution">
    <text evidence="1">The sequence shown here is derived from an EMBL/GenBank/DDBJ whole genome shotgun (WGS) entry which is preliminary data.</text>
</comment>
<accession>A0A2N7VSF2</accession>
<reference evidence="1 2" key="1">
    <citation type="submission" date="2018-01" db="EMBL/GenBank/DDBJ databases">
        <title>Whole genome analyses suggest that Burkholderia sensu lato contains two further novel genera in the rhizoxinica-symbiotica group Mycetohabitans gen. nov., and Trinickia gen. nov.: implications for the evolution of diazotrophy and nodulation in the Burkholderiaceae.</title>
        <authorList>
            <person name="Estrada-de los Santos P."/>
            <person name="Palmer M."/>
            <person name="Chavez-Ramirez B."/>
            <person name="Beukes C."/>
            <person name="Steenkamp E.T."/>
            <person name="Hirsch A.M."/>
            <person name="Manyaka P."/>
            <person name="Maluk M."/>
            <person name="Lafos M."/>
            <person name="Crook M."/>
            <person name="Gross E."/>
            <person name="Simon M.F."/>
            <person name="Bueno dos Reis Junior F."/>
            <person name="Poole P.S."/>
            <person name="Venter S.N."/>
            <person name="James E.K."/>
        </authorList>
    </citation>
    <scope>NUCLEOTIDE SEQUENCE [LARGE SCALE GENOMIC DNA]</scope>
    <source>
        <strain evidence="1 2">GIMN1.004</strain>
    </source>
</reference>
<keyword evidence="2" id="KW-1185">Reference proteome</keyword>
<dbReference type="Proteomes" id="UP000235616">
    <property type="component" value="Unassembled WGS sequence"/>
</dbReference>
<sequence>MRFSIWKGVAPPSSFLTYVDAIGLPTAHLHGQERGCGSFEVSQDIVHFAVLIIEMQETSCGMPAGKPTFGYATHTVGAAKTGAGA</sequence>
<evidence type="ECO:0000313" key="2">
    <source>
        <dbReference type="Proteomes" id="UP000235616"/>
    </source>
</evidence>